<reference evidence="2" key="1">
    <citation type="journal article" date="2014" name="Int. J. Syst. Evol. Microbiol.">
        <title>Complete genome sequence of Corynebacterium casei LMG S-19264T (=DSM 44701T), isolated from a smear-ripened cheese.</title>
        <authorList>
            <consortium name="US DOE Joint Genome Institute (JGI-PGF)"/>
            <person name="Walter F."/>
            <person name="Albersmeier A."/>
            <person name="Kalinowski J."/>
            <person name="Ruckert C."/>
        </authorList>
    </citation>
    <scope>NUCLEOTIDE SEQUENCE</scope>
    <source>
        <strain evidence="2">VKM B-1513</strain>
    </source>
</reference>
<proteinExistence type="predicted"/>
<reference evidence="2" key="2">
    <citation type="submission" date="2023-01" db="EMBL/GenBank/DDBJ databases">
        <authorList>
            <person name="Sun Q."/>
            <person name="Evtushenko L."/>
        </authorList>
    </citation>
    <scope>NUCLEOTIDE SEQUENCE</scope>
    <source>
        <strain evidence="2">VKM B-1513</strain>
    </source>
</reference>
<dbReference type="GO" id="GO:0008476">
    <property type="term" value="F:protein-tyrosine sulfotransferase activity"/>
    <property type="evidence" value="ECO:0007669"/>
    <property type="project" value="InterPro"/>
</dbReference>
<dbReference type="Proteomes" id="UP001143486">
    <property type="component" value="Unassembled WGS sequence"/>
</dbReference>
<dbReference type="PANTHER" id="PTHR12788:SF10">
    <property type="entry name" value="PROTEIN-TYROSINE SULFOTRANSFERASE"/>
    <property type="match status" value="1"/>
</dbReference>
<evidence type="ECO:0000313" key="3">
    <source>
        <dbReference type="Proteomes" id="UP001143486"/>
    </source>
</evidence>
<dbReference type="AlphaFoldDB" id="A0A9W6IP68"/>
<gene>
    <name evidence="2" type="ORF">GCM10017621_21880</name>
</gene>
<dbReference type="EMBL" id="BSFE01000005">
    <property type="protein sequence ID" value="GLK52680.1"/>
    <property type="molecule type" value="Genomic_DNA"/>
</dbReference>
<evidence type="ECO:0000313" key="2">
    <source>
        <dbReference type="EMBL" id="GLK52680.1"/>
    </source>
</evidence>
<dbReference type="PANTHER" id="PTHR12788">
    <property type="entry name" value="PROTEIN-TYROSINE SULFOTRANSFERASE 2"/>
    <property type="match status" value="1"/>
</dbReference>
<sequence length="314" mass="34559">MGSEGSPSDAVRPIFIIGAPRSGTSVMTWALGQHPNIQPMPETAWIAASCVGAYQAFKSGSDRGKRSHLSNVDYPVEDFFAHHGRFIDTVVQDAFRRRCLDLYGQSGVPKASQLDKHALFIKRRKTDTKQHWVDGTPLNTFYVWALAPMFPGARFLHHLRAPHAVVASLAKFDRVGAEPVEAAAEALTVWLHHTRTAWAAERALGSARVKLVDFARLEAEPQALLDDIADFLGEPHCTDCMAPLADRLNSSRTHAEADTILPELEGEPLYAEARALYDEIQAAQRPLPGGDEAAWEELHSMFMSLADDRTLIGG</sequence>
<protein>
    <recommendedName>
        <fullName evidence="4">Sulfotransferase family protein</fullName>
    </recommendedName>
</protein>
<evidence type="ECO:0008006" key="4">
    <source>
        <dbReference type="Google" id="ProtNLM"/>
    </source>
</evidence>
<dbReference type="Gene3D" id="3.40.50.300">
    <property type="entry name" value="P-loop containing nucleotide triphosphate hydrolases"/>
    <property type="match status" value="1"/>
</dbReference>
<evidence type="ECO:0000256" key="1">
    <source>
        <dbReference type="ARBA" id="ARBA00022679"/>
    </source>
</evidence>
<comment type="caution">
    <text evidence="2">The sequence shown here is derived from an EMBL/GenBank/DDBJ whole genome shotgun (WGS) entry which is preliminary data.</text>
</comment>
<dbReference type="InterPro" id="IPR027417">
    <property type="entry name" value="P-loop_NTPase"/>
</dbReference>
<dbReference type="SUPFAM" id="SSF52540">
    <property type="entry name" value="P-loop containing nucleoside triphosphate hydrolases"/>
    <property type="match status" value="1"/>
</dbReference>
<organism evidence="2 3">
    <name type="scientific">Maricaulis virginensis</name>
    <dbReference type="NCBI Taxonomy" id="144022"/>
    <lineage>
        <taxon>Bacteria</taxon>
        <taxon>Pseudomonadati</taxon>
        <taxon>Pseudomonadota</taxon>
        <taxon>Alphaproteobacteria</taxon>
        <taxon>Maricaulales</taxon>
        <taxon>Maricaulaceae</taxon>
        <taxon>Maricaulis</taxon>
    </lineage>
</organism>
<accession>A0A9W6IP68</accession>
<keyword evidence="1" id="KW-0808">Transferase</keyword>
<dbReference type="InterPro" id="IPR026634">
    <property type="entry name" value="TPST-like"/>
</dbReference>
<dbReference type="RefSeq" id="WP_271187042.1">
    <property type="nucleotide sequence ID" value="NZ_BSFE01000005.1"/>
</dbReference>
<name>A0A9W6IP68_9PROT</name>
<dbReference type="Pfam" id="PF13469">
    <property type="entry name" value="Sulfotransfer_3"/>
    <property type="match status" value="1"/>
</dbReference>
<keyword evidence="3" id="KW-1185">Reference proteome</keyword>